<dbReference type="AlphaFoldDB" id="A0A843W0K6"/>
<gene>
    <name evidence="1" type="ORF">Taro_034350</name>
</gene>
<reference evidence="1" key="1">
    <citation type="submission" date="2017-07" db="EMBL/GenBank/DDBJ databases">
        <title>Taro Niue Genome Assembly and Annotation.</title>
        <authorList>
            <person name="Atibalentja N."/>
            <person name="Keating K."/>
            <person name="Fields C.J."/>
        </authorList>
    </citation>
    <scope>NUCLEOTIDE SEQUENCE</scope>
    <source>
        <strain evidence="1">Niue_2</strain>
        <tissue evidence="1">Leaf</tissue>
    </source>
</reference>
<organism evidence="1 2">
    <name type="scientific">Colocasia esculenta</name>
    <name type="common">Wild taro</name>
    <name type="synonym">Arum esculentum</name>
    <dbReference type="NCBI Taxonomy" id="4460"/>
    <lineage>
        <taxon>Eukaryota</taxon>
        <taxon>Viridiplantae</taxon>
        <taxon>Streptophyta</taxon>
        <taxon>Embryophyta</taxon>
        <taxon>Tracheophyta</taxon>
        <taxon>Spermatophyta</taxon>
        <taxon>Magnoliopsida</taxon>
        <taxon>Liliopsida</taxon>
        <taxon>Araceae</taxon>
        <taxon>Aroideae</taxon>
        <taxon>Colocasieae</taxon>
        <taxon>Colocasia</taxon>
    </lineage>
</organism>
<evidence type="ECO:0000313" key="2">
    <source>
        <dbReference type="Proteomes" id="UP000652761"/>
    </source>
</evidence>
<proteinExistence type="predicted"/>
<dbReference type="OrthoDB" id="651362at2759"/>
<accession>A0A843W0K6</accession>
<dbReference type="Proteomes" id="UP000652761">
    <property type="component" value="Unassembled WGS sequence"/>
</dbReference>
<sequence length="136" mass="14836">MVLVPSRGARRRIIVGPDYNSRVVTSRLTPTGGGRHGLVVEDGALVDQCSLCTCLVTLRVFAPVGGGADGRILGGSQGPVTNMFMEAQLKRPPQFQEIFVQTHKKKGTNEYYISEKAQEVAESYSRGMDERYGDDS</sequence>
<dbReference type="EMBL" id="NMUH01002703">
    <property type="protein sequence ID" value="MQM01596.1"/>
    <property type="molecule type" value="Genomic_DNA"/>
</dbReference>
<name>A0A843W0K6_COLES</name>
<protein>
    <submittedName>
        <fullName evidence="1">Uncharacterized protein</fullName>
    </submittedName>
</protein>
<evidence type="ECO:0000313" key="1">
    <source>
        <dbReference type="EMBL" id="MQM01596.1"/>
    </source>
</evidence>
<comment type="caution">
    <text evidence="1">The sequence shown here is derived from an EMBL/GenBank/DDBJ whole genome shotgun (WGS) entry which is preliminary data.</text>
</comment>
<keyword evidence="2" id="KW-1185">Reference proteome</keyword>